<name>A0A1W0AT50_9NOCA</name>
<gene>
    <name evidence="2" type="ORF">B0T46_05860</name>
</gene>
<evidence type="ECO:0000313" key="2">
    <source>
        <dbReference type="EMBL" id="ONM49901.1"/>
    </source>
</evidence>
<keyword evidence="3" id="KW-1185">Reference proteome</keyword>
<dbReference type="PRINTS" id="PR00598">
    <property type="entry name" value="HTHMARR"/>
</dbReference>
<dbReference type="AlphaFoldDB" id="A0A1W0AT50"/>
<evidence type="ECO:0000259" key="1">
    <source>
        <dbReference type="PROSITE" id="PS50995"/>
    </source>
</evidence>
<dbReference type="PANTHER" id="PTHR33164:SF43">
    <property type="entry name" value="HTH-TYPE TRANSCRIPTIONAL REPRESSOR YETL"/>
    <property type="match status" value="1"/>
</dbReference>
<dbReference type="GO" id="GO:0006950">
    <property type="term" value="P:response to stress"/>
    <property type="evidence" value="ECO:0007669"/>
    <property type="project" value="TreeGrafter"/>
</dbReference>
<feature type="domain" description="HTH marR-type" evidence="1">
    <location>
        <begin position="10"/>
        <end position="142"/>
    </location>
</feature>
<proteinExistence type="predicted"/>
<organism evidence="2 3">
    <name type="scientific">Nocardia donostiensis</name>
    <dbReference type="NCBI Taxonomy" id="1538463"/>
    <lineage>
        <taxon>Bacteria</taxon>
        <taxon>Bacillati</taxon>
        <taxon>Actinomycetota</taxon>
        <taxon>Actinomycetes</taxon>
        <taxon>Mycobacteriales</taxon>
        <taxon>Nocardiaceae</taxon>
        <taxon>Nocardia</taxon>
    </lineage>
</organism>
<dbReference type="InterPro" id="IPR039422">
    <property type="entry name" value="MarR/SlyA-like"/>
</dbReference>
<dbReference type="PROSITE" id="PS50995">
    <property type="entry name" value="HTH_MARR_2"/>
    <property type="match status" value="1"/>
</dbReference>
<protein>
    <recommendedName>
        <fullName evidence="1">HTH marR-type domain-containing protein</fullName>
    </recommendedName>
</protein>
<dbReference type="SMART" id="SM00347">
    <property type="entry name" value="HTH_MARR"/>
    <property type="match status" value="1"/>
</dbReference>
<dbReference type="Gene3D" id="1.10.10.10">
    <property type="entry name" value="Winged helix-like DNA-binding domain superfamily/Winged helix DNA-binding domain"/>
    <property type="match status" value="1"/>
</dbReference>
<dbReference type="EMBL" id="MUMY01000003">
    <property type="protein sequence ID" value="ONM49901.1"/>
    <property type="molecule type" value="Genomic_DNA"/>
</dbReference>
<dbReference type="SUPFAM" id="SSF46785">
    <property type="entry name" value="Winged helix' DNA-binding domain"/>
    <property type="match status" value="1"/>
</dbReference>
<dbReference type="Proteomes" id="UP000188836">
    <property type="component" value="Unassembled WGS sequence"/>
</dbReference>
<accession>A0A1W0AT50</accession>
<dbReference type="STRING" id="1538463.B0T36_20115"/>
<dbReference type="GO" id="GO:0003700">
    <property type="term" value="F:DNA-binding transcription factor activity"/>
    <property type="evidence" value="ECO:0007669"/>
    <property type="project" value="InterPro"/>
</dbReference>
<dbReference type="InterPro" id="IPR036388">
    <property type="entry name" value="WH-like_DNA-bd_sf"/>
</dbReference>
<evidence type="ECO:0000313" key="3">
    <source>
        <dbReference type="Proteomes" id="UP000188836"/>
    </source>
</evidence>
<dbReference type="InterPro" id="IPR000835">
    <property type="entry name" value="HTH_MarR-typ"/>
</dbReference>
<reference evidence="2 3" key="1">
    <citation type="journal article" date="2016" name="Antonie Van Leeuwenhoek">
        <title>Nocardia donostiensis sp. nov., isolated from human respiratory specimens.</title>
        <authorList>
            <person name="Ercibengoa M."/>
            <person name="Bell M."/>
            <person name="Marimon J.M."/>
            <person name="Humrighouse B."/>
            <person name="Klenk H.P."/>
            <person name="Potter G."/>
            <person name="Perez-Trallero E."/>
        </authorList>
    </citation>
    <scope>NUCLEOTIDE SEQUENCE [LARGE SCALE GENOMIC DNA]</scope>
    <source>
        <strain evidence="2 3">X1655</strain>
    </source>
</reference>
<sequence>MSEKAEAGDEQDLGALMARVLPRLAALEEPILREAGLSMWEYTIVTELASADVVSQVELSRRTRRDPTRLGKNLDDLTARKLVARARASDQRQRTVRLTSSGHTLYMKVKKRVRAVEDDFLHSTLSEREAASFRHLLARLAALDIGR</sequence>
<dbReference type="InterPro" id="IPR036390">
    <property type="entry name" value="WH_DNA-bd_sf"/>
</dbReference>
<dbReference type="PANTHER" id="PTHR33164">
    <property type="entry name" value="TRANSCRIPTIONAL REGULATOR, MARR FAMILY"/>
    <property type="match status" value="1"/>
</dbReference>
<comment type="caution">
    <text evidence="2">The sequence shown here is derived from an EMBL/GenBank/DDBJ whole genome shotgun (WGS) entry which is preliminary data.</text>
</comment>